<protein>
    <submittedName>
        <fullName evidence="1">Uncharacterized protein</fullName>
    </submittedName>
</protein>
<dbReference type="RefSeq" id="WP_224607567.1">
    <property type="nucleotide sequence ID" value="NZ_JAIQXV010000006.1"/>
</dbReference>
<proteinExistence type="predicted"/>
<evidence type="ECO:0000313" key="1">
    <source>
        <dbReference type="EMBL" id="MFC6663551.1"/>
    </source>
</evidence>
<evidence type="ECO:0000313" key="2">
    <source>
        <dbReference type="Proteomes" id="UP001596317"/>
    </source>
</evidence>
<dbReference type="Proteomes" id="UP001596317">
    <property type="component" value="Unassembled WGS sequence"/>
</dbReference>
<comment type="caution">
    <text evidence="1">The sequence shown here is derived from an EMBL/GenBank/DDBJ whole genome shotgun (WGS) entry which is preliminary data.</text>
</comment>
<gene>
    <name evidence="1" type="ORF">ACFP90_26375</name>
</gene>
<sequence length="114" mass="12395">MITGAAYTLEKAGVVLGTLTVTDTDMFAIRGTFKATPAFEPYRALFDEDARWAERVADDDSPAVLAQAEASLERILALGLVLRGPRGTGYRNMLLSIEGDQAGFRPLHPEEEPL</sequence>
<accession>A0ABW1ZS72</accession>
<keyword evidence="2" id="KW-1185">Reference proteome</keyword>
<organism evidence="1 2">
    <name type="scientific">Deinococcus multiflagellatus</name>
    <dbReference type="NCBI Taxonomy" id="1656887"/>
    <lineage>
        <taxon>Bacteria</taxon>
        <taxon>Thermotogati</taxon>
        <taxon>Deinococcota</taxon>
        <taxon>Deinococci</taxon>
        <taxon>Deinococcales</taxon>
        <taxon>Deinococcaceae</taxon>
        <taxon>Deinococcus</taxon>
    </lineage>
</organism>
<dbReference type="EMBL" id="JBHSWB010000003">
    <property type="protein sequence ID" value="MFC6663551.1"/>
    <property type="molecule type" value="Genomic_DNA"/>
</dbReference>
<name>A0ABW1ZS72_9DEIO</name>
<reference evidence="2" key="1">
    <citation type="journal article" date="2019" name="Int. J. Syst. Evol. Microbiol.">
        <title>The Global Catalogue of Microorganisms (GCM) 10K type strain sequencing project: providing services to taxonomists for standard genome sequencing and annotation.</title>
        <authorList>
            <consortium name="The Broad Institute Genomics Platform"/>
            <consortium name="The Broad Institute Genome Sequencing Center for Infectious Disease"/>
            <person name="Wu L."/>
            <person name="Ma J."/>
        </authorList>
    </citation>
    <scope>NUCLEOTIDE SEQUENCE [LARGE SCALE GENOMIC DNA]</scope>
    <source>
        <strain evidence="2">CCUG 63830</strain>
    </source>
</reference>